<feature type="domain" description="Peptidoglycan binding-like" evidence="1">
    <location>
        <begin position="67"/>
        <end position="105"/>
    </location>
</feature>
<evidence type="ECO:0000313" key="2">
    <source>
        <dbReference type="EMBL" id="PHN03495.1"/>
    </source>
</evidence>
<dbReference type="RefSeq" id="WP_099153078.1">
    <property type="nucleotide sequence ID" value="NZ_PDUD01000031.1"/>
</dbReference>
<protein>
    <recommendedName>
        <fullName evidence="1">Peptidoglycan binding-like domain-containing protein</fullName>
    </recommendedName>
</protein>
<keyword evidence="3" id="KW-1185">Reference proteome</keyword>
<comment type="caution">
    <text evidence="2">The sequence shown here is derived from an EMBL/GenBank/DDBJ whole genome shotgun (WGS) entry which is preliminary data.</text>
</comment>
<name>A0A2D0N4S2_FLAN2</name>
<dbReference type="InterPro" id="IPR002477">
    <property type="entry name" value="Peptidoglycan-bd-like"/>
</dbReference>
<dbReference type="OrthoDB" id="1403469at2"/>
<dbReference type="Proteomes" id="UP000223913">
    <property type="component" value="Unassembled WGS sequence"/>
</dbReference>
<gene>
    <name evidence="2" type="ORF">CRP01_26195</name>
</gene>
<dbReference type="Gene3D" id="1.10.101.10">
    <property type="entry name" value="PGBD-like superfamily/PGBD"/>
    <property type="match status" value="1"/>
</dbReference>
<dbReference type="SUPFAM" id="SSF47090">
    <property type="entry name" value="PGBD-like"/>
    <property type="match status" value="1"/>
</dbReference>
<proteinExistence type="predicted"/>
<organism evidence="2 3">
    <name type="scientific">Flavilitoribacter nigricans (strain ATCC 23147 / DSM 23189 / NBRC 102662 / NCIMB 1420 / SS-2)</name>
    <name type="common">Lewinella nigricans</name>
    <dbReference type="NCBI Taxonomy" id="1122177"/>
    <lineage>
        <taxon>Bacteria</taxon>
        <taxon>Pseudomonadati</taxon>
        <taxon>Bacteroidota</taxon>
        <taxon>Saprospiria</taxon>
        <taxon>Saprospirales</taxon>
        <taxon>Lewinellaceae</taxon>
        <taxon>Flavilitoribacter</taxon>
    </lineage>
</organism>
<evidence type="ECO:0000313" key="3">
    <source>
        <dbReference type="Proteomes" id="UP000223913"/>
    </source>
</evidence>
<dbReference type="InterPro" id="IPR036365">
    <property type="entry name" value="PGBD-like_sf"/>
</dbReference>
<dbReference type="InterPro" id="IPR036366">
    <property type="entry name" value="PGBDSf"/>
</dbReference>
<dbReference type="EMBL" id="PDUD01000031">
    <property type="protein sequence ID" value="PHN03495.1"/>
    <property type="molecule type" value="Genomic_DNA"/>
</dbReference>
<sequence length="477" mass="53944">MTPILQLKQVLHLGLIDEQNAAAFEAQREDYFKRYHERFWGLVGSSTRKKFRGEGSDEWVSPRSIPGDDVKNLQTFLKKRGFMPGARVDGVYGYWTLASVRLFQEYVRTVEGLAEIGIPDGRVGSGTHRHMMRWEEQDLYCKWGPDQREDDNGHFAWTQTSPEYDLWMEVLPKIRDQYLEALSGLSGPAEELSLLQLQELNDFDKPSDSRKVADWSFDPKDIHLIGLRCNHEVGLSNRGNDDLFILLMNGMVFKFWGSTDPKPASSKANEPYLVEGQHKYRLSWHKVTAANKVYKALVPYQHGVLVFRDWNGDDALSEDDIRKGLKFNPTGIAELSNPNSTINIHWTSDGRSNWSAGCQVISGRSYVNQDGKLIDCSKFSAGSYSQLSNVSTPGVSHNRGAYTFISDFVFAYAPPGIDYVVYTLGRDEHLEKLADPNLLSTLANQNVLEHLIAENETGQDWVKNLLSIMKDPGNAVV</sequence>
<dbReference type="AlphaFoldDB" id="A0A2D0N4S2"/>
<dbReference type="Pfam" id="PF01471">
    <property type="entry name" value="PG_binding_1"/>
    <property type="match status" value="1"/>
</dbReference>
<reference evidence="2 3" key="1">
    <citation type="submission" date="2017-10" db="EMBL/GenBank/DDBJ databases">
        <title>The draft genome sequence of Lewinella nigricans NBRC 102662.</title>
        <authorList>
            <person name="Wang K."/>
        </authorList>
    </citation>
    <scope>NUCLEOTIDE SEQUENCE [LARGE SCALE GENOMIC DNA]</scope>
    <source>
        <strain evidence="2 3">NBRC 102662</strain>
    </source>
</reference>
<evidence type="ECO:0000259" key="1">
    <source>
        <dbReference type="Pfam" id="PF01471"/>
    </source>
</evidence>
<accession>A0A2D0N4S2</accession>